<feature type="transmembrane region" description="Helical" evidence="1">
    <location>
        <begin position="60"/>
        <end position="80"/>
    </location>
</feature>
<accession>A0A381YX91</accession>
<feature type="transmembrane region" description="Helical" evidence="1">
    <location>
        <begin position="6"/>
        <end position="25"/>
    </location>
</feature>
<dbReference type="EMBL" id="UINC01019296">
    <property type="protein sequence ID" value="SVA81648.1"/>
    <property type="molecule type" value="Genomic_DNA"/>
</dbReference>
<dbReference type="AlphaFoldDB" id="A0A381YX91"/>
<keyword evidence="1" id="KW-0812">Transmembrane</keyword>
<gene>
    <name evidence="2" type="ORF">METZ01_LOCUS134502</name>
</gene>
<name>A0A381YX91_9ZZZZ</name>
<sequence length="81" mass="8971">MGILVGGGTALGINSAIGAAVWEWVRWQWHRSRRPGQAEPPGIIASLLRKARRDRLPPKILSVVFIVIVPAYCLRVNFVLV</sequence>
<evidence type="ECO:0000313" key="2">
    <source>
        <dbReference type="EMBL" id="SVA81648.1"/>
    </source>
</evidence>
<evidence type="ECO:0000256" key="1">
    <source>
        <dbReference type="SAM" id="Phobius"/>
    </source>
</evidence>
<proteinExistence type="predicted"/>
<protein>
    <submittedName>
        <fullName evidence="2">Uncharacterized protein</fullName>
    </submittedName>
</protein>
<organism evidence="2">
    <name type="scientific">marine metagenome</name>
    <dbReference type="NCBI Taxonomy" id="408172"/>
    <lineage>
        <taxon>unclassified sequences</taxon>
        <taxon>metagenomes</taxon>
        <taxon>ecological metagenomes</taxon>
    </lineage>
</organism>
<keyword evidence="1" id="KW-0472">Membrane</keyword>
<reference evidence="2" key="1">
    <citation type="submission" date="2018-05" db="EMBL/GenBank/DDBJ databases">
        <authorList>
            <person name="Lanie J.A."/>
            <person name="Ng W.-L."/>
            <person name="Kazmierczak K.M."/>
            <person name="Andrzejewski T.M."/>
            <person name="Davidsen T.M."/>
            <person name="Wayne K.J."/>
            <person name="Tettelin H."/>
            <person name="Glass J.I."/>
            <person name="Rusch D."/>
            <person name="Podicherti R."/>
            <person name="Tsui H.-C.T."/>
            <person name="Winkler M.E."/>
        </authorList>
    </citation>
    <scope>NUCLEOTIDE SEQUENCE</scope>
</reference>
<keyword evidence="1" id="KW-1133">Transmembrane helix</keyword>